<feature type="domain" description="Fibronectin type-III" evidence="4">
    <location>
        <begin position="1829"/>
        <end position="1917"/>
    </location>
</feature>
<dbReference type="InterPro" id="IPR003644">
    <property type="entry name" value="Calx_beta"/>
</dbReference>
<feature type="domain" description="Fibronectin type-III" evidence="4">
    <location>
        <begin position="2837"/>
        <end position="2929"/>
    </location>
</feature>
<dbReference type="InterPro" id="IPR050964">
    <property type="entry name" value="Striated_Muscle_Regulatory"/>
</dbReference>
<evidence type="ECO:0000313" key="6">
    <source>
        <dbReference type="Proteomes" id="UP001165083"/>
    </source>
</evidence>
<dbReference type="OrthoDB" id="75921at2759"/>
<feature type="domain" description="Fibronectin type-III" evidence="4">
    <location>
        <begin position="2930"/>
        <end position="3028"/>
    </location>
</feature>
<dbReference type="Pfam" id="PF00041">
    <property type="entry name" value="fn3"/>
    <property type="match status" value="7"/>
</dbReference>
<feature type="domain" description="Fibronectin type-III" evidence="4">
    <location>
        <begin position="1920"/>
        <end position="2017"/>
    </location>
</feature>
<name>A0A9W6TXY3_9STRA</name>
<evidence type="ECO:0000313" key="5">
    <source>
        <dbReference type="EMBL" id="GMF21429.1"/>
    </source>
</evidence>
<dbReference type="GO" id="GO:0016020">
    <property type="term" value="C:membrane"/>
    <property type="evidence" value="ECO:0007669"/>
    <property type="project" value="InterPro"/>
</dbReference>
<dbReference type="CDD" id="cd00063">
    <property type="entry name" value="FN3"/>
    <property type="match status" value="18"/>
</dbReference>
<feature type="domain" description="Fibronectin type-III" evidence="4">
    <location>
        <begin position="2246"/>
        <end position="2337"/>
    </location>
</feature>
<evidence type="ECO:0000256" key="2">
    <source>
        <dbReference type="ARBA" id="ARBA00022737"/>
    </source>
</evidence>
<protein>
    <submittedName>
        <fullName evidence="5">Unnamed protein product</fullName>
    </submittedName>
</protein>
<accession>A0A9W6TXY3</accession>
<evidence type="ECO:0000259" key="4">
    <source>
        <dbReference type="PROSITE" id="PS50853"/>
    </source>
</evidence>
<dbReference type="SMART" id="SM00060">
    <property type="entry name" value="FN3"/>
    <property type="match status" value="25"/>
</dbReference>
<dbReference type="PANTHER" id="PTHR13817">
    <property type="entry name" value="TITIN"/>
    <property type="match status" value="1"/>
</dbReference>
<feature type="domain" description="Fibronectin type-III" evidence="4">
    <location>
        <begin position="3034"/>
        <end position="3123"/>
    </location>
</feature>
<feature type="domain" description="Fibronectin type-III" evidence="4">
    <location>
        <begin position="1643"/>
        <end position="1730"/>
    </location>
</feature>
<dbReference type="SUPFAM" id="SSF141072">
    <property type="entry name" value="CalX-like"/>
    <property type="match status" value="5"/>
</dbReference>
<keyword evidence="1" id="KW-0732">Signal</keyword>
<feature type="domain" description="Fibronectin type-III" evidence="4">
    <location>
        <begin position="414"/>
        <end position="495"/>
    </location>
</feature>
<dbReference type="InterPro" id="IPR013783">
    <property type="entry name" value="Ig-like_fold"/>
</dbReference>
<evidence type="ECO:0000256" key="1">
    <source>
        <dbReference type="ARBA" id="ARBA00022729"/>
    </source>
</evidence>
<dbReference type="Proteomes" id="UP001165083">
    <property type="component" value="Unassembled WGS sequence"/>
</dbReference>
<feature type="domain" description="Fibronectin type-III" evidence="4">
    <location>
        <begin position="2342"/>
        <end position="2436"/>
    </location>
</feature>
<dbReference type="InterPro" id="IPR038081">
    <property type="entry name" value="CalX-like_sf"/>
</dbReference>
<feature type="domain" description="Fibronectin type-III" evidence="4">
    <location>
        <begin position="2441"/>
        <end position="2533"/>
    </location>
</feature>
<feature type="domain" description="Fibronectin type-III" evidence="4">
    <location>
        <begin position="316"/>
        <end position="410"/>
    </location>
</feature>
<keyword evidence="6" id="KW-1185">Reference proteome</keyword>
<proteinExistence type="predicted"/>
<gene>
    <name evidence="5" type="ORF">Plil01_000845700</name>
</gene>
<feature type="domain" description="Fibronectin type-III" evidence="4">
    <location>
        <begin position="1544"/>
        <end position="1638"/>
    </location>
</feature>
<reference evidence="5" key="1">
    <citation type="submission" date="2023-04" db="EMBL/GenBank/DDBJ databases">
        <title>Phytophthora lilii NBRC 32176.</title>
        <authorList>
            <person name="Ichikawa N."/>
            <person name="Sato H."/>
            <person name="Tonouchi N."/>
        </authorList>
    </citation>
    <scope>NUCLEOTIDE SEQUENCE</scope>
    <source>
        <strain evidence="5">NBRC 32176</strain>
    </source>
</reference>
<feature type="domain" description="Fibronectin type-III" evidence="4">
    <location>
        <begin position="2743"/>
        <end position="2835"/>
    </location>
</feature>
<feature type="domain" description="Fibronectin type-III" evidence="4">
    <location>
        <begin position="1230"/>
        <end position="1330"/>
    </location>
</feature>
<feature type="domain" description="Fibronectin type-III" evidence="4">
    <location>
        <begin position="2538"/>
        <end position="2638"/>
    </location>
</feature>
<dbReference type="SUPFAM" id="SSF49265">
    <property type="entry name" value="Fibronectin type III"/>
    <property type="match status" value="14"/>
</dbReference>
<dbReference type="GO" id="GO:0007154">
    <property type="term" value="P:cell communication"/>
    <property type="evidence" value="ECO:0007669"/>
    <property type="project" value="InterPro"/>
</dbReference>
<dbReference type="InterPro" id="IPR036116">
    <property type="entry name" value="FN3_sf"/>
</dbReference>
<comment type="caution">
    <text evidence="5">The sequence shown here is derived from an EMBL/GenBank/DDBJ whole genome shotgun (WGS) entry which is preliminary data.</text>
</comment>
<dbReference type="Gene3D" id="2.60.40.10">
    <property type="entry name" value="Immunoglobulins"/>
    <property type="match status" value="23"/>
</dbReference>
<organism evidence="5 6">
    <name type="scientific">Phytophthora lilii</name>
    <dbReference type="NCBI Taxonomy" id="2077276"/>
    <lineage>
        <taxon>Eukaryota</taxon>
        <taxon>Sar</taxon>
        <taxon>Stramenopiles</taxon>
        <taxon>Oomycota</taxon>
        <taxon>Peronosporomycetes</taxon>
        <taxon>Peronosporales</taxon>
        <taxon>Peronosporaceae</taxon>
        <taxon>Phytophthora</taxon>
    </lineage>
</organism>
<feature type="domain" description="Fibronectin type-III" evidence="4">
    <location>
        <begin position="105"/>
        <end position="203"/>
    </location>
</feature>
<dbReference type="InterPro" id="IPR003961">
    <property type="entry name" value="FN3_dom"/>
</dbReference>
<dbReference type="PANTHER" id="PTHR13817:SF73">
    <property type="entry name" value="FIBRONECTIN TYPE-III DOMAIN-CONTAINING PROTEIN"/>
    <property type="match status" value="1"/>
</dbReference>
<keyword evidence="2" id="KW-0677">Repeat</keyword>
<keyword evidence="3" id="KW-0106">Calcium</keyword>
<dbReference type="SMART" id="SM00237">
    <property type="entry name" value="Calx_beta"/>
    <property type="match status" value="4"/>
</dbReference>
<sequence length="3514" mass="374827">MCLGIAVSESMIYVEVFALFYREISPSWNSNTTSVDEIEAYQVYVNEQLADTIGAGSSQYDLYGLSSNTAYSFQVEAIFANGSSSPSLYSNVISISTSDCTVPGTPNSLEKLAVTGGSMRVSVEPPKDTGGANLVNVTVHVRRRDDLSLVTEQSQSAPNSSSLRYSIYGLDAQTSYQVSAFAVNGGGFVSEESNYLVFTTKALQLPDPCPAPTVVSSTGEIKFVCGGRIQGYNVYLATDEGGSFTEVATTINTETVNIVEILRLSELDDEPLLPESRYIFKAVAINLVDVCISVVSSLQLANATDAWTTAAAIPGPPLSPYFLKATGGMITMRLTKSLNMQGAQLTGFLITIDSNNGMVFTHTIATGDDTTYDATSLEASSTYVIRAAVITNLGNSSYSTATAMNTTAPTNPTAPQDVSVSNITGSSAIVEWSSPFDSGGADITGSQEERPAFLSPTTLNNLVATTIYTVKITATNLAGKKSSRSVGTTFKTQPPTIPSEPWNVSLVFASGGAIEVTWNPPTYRGGELLSSMGYTVDAYSSSPCFNNDSLDTCRGCNFVKISLERYQLVENVSVCERPTTQCLDGTYDCCLTRKGSEFGSGLVCGHMEPVQKTIATIGTTSAVFNSLNYSSTYYFGVQASNRAGKSGTSGLQRFRTTDCGELTANTIYEYGVSAVNASLVQGAIASTKLSTESISSPLPPSLSLLEQTYNRLLVSVTQPCDTGGEVPLAYEYMVKDSGNVIASSVFNCCNFTVDELEANRSYTLLARVKNSLISSTWAEVTYSTTSGVPVSPLISLLQANTFSAVITLGSSPYDKEIGSYELYLRQNAIVLQNPIVVCQKEDGIISQYVCPTIYQFKTLEPETHYEISGRAYGPLGSSVLKLVSFTTDAISAGTFGMELTEYNADKDGIIRTVVLRSNGTSGDVVVGVDVEDTVEVRLRCIRVDGGCHCTLYLTSSGVVSEPCSMTFMDGQESNNISFSMLNDDSAELLPPAIVVAPFGVALSNQHAALLNTNARQQPGFISFCVGTTDVQEDASFVMVNVVRLNGTTGKISFNFETFDISAIAGDDYIIANGSSILADQQRATQIWVQLIDNHFINVDKSFGLRLTGQNLPTRADALVTHKVVIRDDESILNAVPNRMDKATIIYTTGGEFGIGLTTSLYTAPVLGYMVRVTAAIAGKVANLYNTTLSTFVLSGLSPMSTYRVAVAAWNLFGLGEYSDDVEVVTKGVTPPSPPQLLTSSAVTSTKFTLAWYTPRDDGGSAIAGYNVMIENIEGGFAKSVEIAMSDLFVVVEGLNASSEYLCHVFSSSAVFLENFKEESSAQISVLTATGAIPRPPPAVTLVGQPRGGTLTLAMTRPVDTGGMPLTYGKVYLRKMTETGSNAETSFSLVCENDLTKQANGICTVNNLLADTSYEGESAPGMREVFITSSAIDLPTSPLNLRPSYITAGNIRLEWDIPSDLGGSSYVVGYLVYQKHDVYGSTYFTLYDGQDSTQRSVTIKGLARESMYAFAVVALNEASFCVDPDLYMLSPFLNVTTLSYSRLSPPTQLYLVSKTGGAITIGWSVPDDLAGVPLQGYIVESVNPSSTEFAMLSSLSSATTTYTQYGLAESTDYSYVVTAVNQDGPSEKSAIFTETTSAVSQPNIVQNFNYVSLSGGSIKLYWDPPQDTGGKQIERYEITRDGRSGNYFVTTTTFEDRSGLDASTYYRYSVTAFNGLYKGYTQSLWATTGSPSLPDPPNLNTIPFGGRLDVSWMAPEYTGGIPINEYVITLTNADGLIVIDGTTSSSLSYTFRNLLANTAYKLSGKSVNDVGMSTVLEFDVETGPPDTPNAPPQPVANNIRGGSIDIHVEDTDYSGGEDITRILYMDGKVVHTFAIGERDTTIYGLIAHTEYGFSVSAKNTAGESKSSALKVSTSTISTPGQVQNLRQVSVSFSQMLLTWDEVEDTGGDMYLEYNVLYVKCSSDGTPQEDEKMQNTDTNTVLVVALQYSSWYSVTVVATTSTSLHGSPSTSILVATEQPLGGVVVAALPEISVQEDAGIVSVRIDRVNGSYGNVSYFFTTQDGNALNEVNYYFTSGNRTLTTNVLSDFVEIPVLSDTEYNPGISFSVVITDFNTGLQTSTHVELTDDGDAGSITFVQSSLNVLENSGIAFLEIARIDGSSPRAMISIITDRDASSVNRFNLADSVVTFEEGVTLQTVSVDVFDDLDFQYVADSITIGFKIIEGGVQYGPTSTITVTAIDNGDLSLPKQCLGLQQTSVTGGALGLRWSPPLDHGGADIPLTYLISIMSGTQVVTEQPCTTETAIVYGLKMSTTYKVSVQAVNSLGPGPASPSLLLTTSAATPPTAPLNIQILSASSASVLVSWDAPLDDGGSVIVAYTIFKISGTTRSLFSSIECSVPTICSIRQLLALTTYSIQIQASSAFVTQGKFSDVIVFNTSSPDYPDAPPIPTITWVSAGAMTISMFDPVNVGGSSIQEYRLYIRADDSLDFMSVYGGSSREHTVYRLRYQTVYHIKYQVVNSVGPSAYSPIKTNQTLSKSLPSAPIDIMMLERTGGAIKLTWNEPLDVGGRDITGYAIKIVSINGSSANIIGYDGKGISAREGTVYDLVADTEYSMKVVAFLDISNCFDSALQAWSSVIQVATLRPTPPRTAPELITGRYTGGLIELVWTAPKDKGGIPLGGYILNLLTESAWVELFSTNNASIVSFAHYDLTESTSYQYTIMAFNAAGGSPLSEVLTSRTDSITSPSAPLNLRQLDYNSGGAISIGWDRSFDTGGQAIGGYIVYRDGILVSGVLPSSARSFTDKEKLRASTSYNYTVRTRGLNEMVSIASEQCVAKTADATRPQKVLSLSAIPGSSFLNVSWIPDGDSGGVPITAYEVKLTLGSTLVNITTVSVPSILFTGLTANSVYIGSVKVYNEVGESGQTEASMTTAAVGVPHNPDKPLVVSVSGGSFTIQVKAPVFTGGSPITNVRIYYYSPSAVTLKATLNVAAGAPTSYTFYGTNASTSYTIACSAVNSAGEGSLSETVTIQTLAISKPGQILAAPVFVNATGTTLSFEWTPPLDTGGTLDLSYDVRVVGPSIDAINPTTNLFYTVQRLAYNTLYSVSVLAKNTAGSGPWSPVRAAMTEPDAAGEFNFAQTSVSVFENATQVAFTVLRVSGLSGQITLTYVVEPTGVRPATLGSDYGVVSGSNTATGTIVFAQLQSRSSIMINIYNDIDFETPDETFAVRITLVQSASSVGKPVIGNNKMVTVTIVDDGDAGYVSFEKPVYSFPEDSRIASVTVIREYGKSTSITLGFEFWGGTATVDEDYRKTTVPVVMNNLITRATLTFSIINDRIFEYPDEYFYIRITVISGGAILRQPLTRITILDDGDVSNPGVCPPPELVSRTGGSATFATDFPNHNGSATGAISSYLVRLSTDTAFLDFAKPVAPTFSIGNLVASTYYSITIAATTTFGLGSFSNATVFSTTAATLPGPISSMNLESRSGGRISLTWSAPDDTGGVPISKYRVYVVDMSKVAKVR</sequence>
<feature type="domain" description="Fibronectin type-III" evidence="4">
    <location>
        <begin position="2639"/>
        <end position="2738"/>
    </location>
</feature>
<dbReference type="PROSITE" id="PS50853">
    <property type="entry name" value="FN3"/>
    <property type="match status" value="19"/>
</dbReference>
<dbReference type="Pfam" id="PF03160">
    <property type="entry name" value="Calx-beta"/>
    <property type="match status" value="4"/>
</dbReference>
<feature type="domain" description="Fibronectin type-III" evidence="4">
    <location>
        <begin position="1732"/>
        <end position="1825"/>
    </location>
</feature>
<dbReference type="Gene3D" id="2.60.40.2030">
    <property type="match status" value="5"/>
</dbReference>
<feature type="domain" description="Fibronectin type-III" evidence="4">
    <location>
        <begin position="1436"/>
        <end position="1543"/>
    </location>
</feature>
<evidence type="ECO:0000256" key="3">
    <source>
        <dbReference type="ARBA" id="ARBA00022837"/>
    </source>
</evidence>
<dbReference type="EMBL" id="BSXW01000407">
    <property type="protein sequence ID" value="GMF21429.1"/>
    <property type="molecule type" value="Genomic_DNA"/>
</dbReference>